<proteinExistence type="inferred from homology"/>
<dbReference type="PIRSF" id="PIRSF019345">
    <property type="entry name" value="ScpB"/>
    <property type="match status" value="1"/>
</dbReference>
<reference evidence="6 7" key="1">
    <citation type="submission" date="2021-01" db="EMBL/GenBank/DDBJ databases">
        <title>Genomic Encyclopedia of Type Strains, Phase IV (KMG-IV): sequencing the most valuable type-strain genomes for metagenomic binning, comparative biology and taxonomic classification.</title>
        <authorList>
            <person name="Goeker M."/>
        </authorList>
    </citation>
    <scope>NUCLEOTIDE SEQUENCE [LARGE SCALE GENOMIC DNA]</scope>
    <source>
        <strain evidence="6 7">DSM 24436</strain>
    </source>
</reference>
<comment type="function">
    <text evidence="5">Participates in chromosomal partition during cell division. May act via the formation of a condensin-like complex containing Smc and ScpA that pull DNA away from mid-cell into both cell halves.</text>
</comment>
<keyword evidence="3 5" id="KW-0159">Chromosome partition</keyword>
<keyword evidence="2 5" id="KW-0132">Cell division</keyword>
<evidence type="ECO:0000313" key="6">
    <source>
        <dbReference type="EMBL" id="MBM7561548.1"/>
    </source>
</evidence>
<keyword evidence="4 5" id="KW-0131">Cell cycle</keyword>
<accession>A0ABS2MQ64</accession>
<dbReference type="NCBIfam" id="TIGR00281">
    <property type="entry name" value="SMC-Scp complex subunit ScpB"/>
    <property type="match status" value="1"/>
</dbReference>
<keyword evidence="1 5" id="KW-0963">Cytoplasm</keyword>
<dbReference type="Gene3D" id="1.10.10.10">
    <property type="entry name" value="Winged helix-like DNA-binding domain superfamily/Winged helix DNA-binding domain"/>
    <property type="match status" value="2"/>
</dbReference>
<dbReference type="RefSeq" id="WP_243423611.1">
    <property type="nucleotide sequence ID" value="NZ_JAFBDT010000006.1"/>
</dbReference>
<organism evidence="6 7">
    <name type="scientific">Fusibacter tunisiensis</name>
    <dbReference type="NCBI Taxonomy" id="1008308"/>
    <lineage>
        <taxon>Bacteria</taxon>
        <taxon>Bacillati</taxon>
        <taxon>Bacillota</taxon>
        <taxon>Clostridia</taxon>
        <taxon>Eubacteriales</taxon>
        <taxon>Eubacteriales Family XII. Incertae Sedis</taxon>
        <taxon>Fusibacter</taxon>
    </lineage>
</organism>
<gene>
    <name evidence="5" type="primary">scpB</name>
    <name evidence="6" type="ORF">JOC49_001068</name>
</gene>
<comment type="subcellular location">
    <subcellularLocation>
        <location evidence="5">Cytoplasm</location>
    </subcellularLocation>
    <text evidence="5">Associated with two foci at the outer edges of the nucleoid region in young cells, and at four foci within both cell halves in older cells.</text>
</comment>
<dbReference type="PANTHER" id="PTHR34298:SF2">
    <property type="entry name" value="SEGREGATION AND CONDENSATION PROTEIN B"/>
    <property type="match status" value="1"/>
</dbReference>
<dbReference type="PANTHER" id="PTHR34298">
    <property type="entry name" value="SEGREGATION AND CONDENSATION PROTEIN B"/>
    <property type="match status" value="1"/>
</dbReference>
<evidence type="ECO:0000256" key="1">
    <source>
        <dbReference type="ARBA" id="ARBA00022490"/>
    </source>
</evidence>
<dbReference type="InterPro" id="IPR005234">
    <property type="entry name" value="ScpB_csome_segregation"/>
</dbReference>
<dbReference type="Proteomes" id="UP000767854">
    <property type="component" value="Unassembled WGS sequence"/>
</dbReference>
<dbReference type="InterPro" id="IPR036390">
    <property type="entry name" value="WH_DNA-bd_sf"/>
</dbReference>
<evidence type="ECO:0000256" key="2">
    <source>
        <dbReference type="ARBA" id="ARBA00022618"/>
    </source>
</evidence>
<comment type="similarity">
    <text evidence="5">Belongs to the ScpB family.</text>
</comment>
<dbReference type="Pfam" id="PF04079">
    <property type="entry name" value="SMC_ScpB"/>
    <property type="match status" value="1"/>
</dbReference>
<evidence type="ECO:0000256" key="3">
    <source>
        <dbReference type="ARBA" id="ARBA00022829"/>
    </source>
</evidence>
<comment type="caution">
    <text evidence="6">The sequence shown here is derived from an EMBL/GenBank/DDBJ whole genome shotgun (WGS) entry which is preliminary data.</text>
</comment>
<evidence type="ECO:0000256" key="5">
    <source>
        <dbReference type="HAMAP-Rule" id="MF_01804"/>
    </source>
</evidence>
<evidence type="ECO:0000313" key="7">
    <source>
        <dbReference type="Proteomes" id="UP000767854"/>
    </source>
</evidence>
<comment type="subunit">
    <text evidence="5">Homodimer. Homodimerization may be required to stabilize the binding of ScpA to the Smc head domains. Component of a cohesin-like complex composed of ScpA, ScpB and the Smc homodimer, in which ScpA and ScpB bind to the head domain of Smc. The presence of the three proteins is required for the association of the complex with DNA.</text>
</comment>
<protein>
    <recommendedName>
        <fullName evidence="5">Segregation and condensation protein B</fullName>
    </recommendedName>
</protein>
<name>A0ABS2MQ64_9FIRM</name>
<dbReference type="SUPFAM" id="SSF46785">
    <property type="entry name" value="Winged helix' DNA-binding domain"/>
    <property type="match status" value="2"/>
</dbReference>
<dbReference type="EMBL" id="JAFBDT010000006">
    <property type="protein sequence ID" value="MBM7561548.1"/>
    <property type="molecule type" value="Genomic_DNA"/>
</dbReference>
<dbReference type="InterPro" id="IPR036388">
    <property type="entry name" value="WH-like_DNA-bd_sf"/>
</dbReference>
<sequence>MDLINMKAIDQEVGYKSIIESLLFVWGEPLSGTKIASILEVKPSTVEKIIHEMMAQFESENRGVQIVEVNKKYQLASRKDNFPYIEKLCVTTKSKGLSNSALEVLTIVAYQQPITKLDIEQVRGVNCDSPIQSLIERGLVEVVGKLERIGRPQIYGTTDLFLKSFGFKSLKDLPNLEDFGGKTIFESLKENEEEGAEDDRNQKAES</sequence>
<evidence type="ECO:0000256" key="4">
    <source>
        <dbReference type="ARBA" id="ARBA00023306"/>
    </source>
</evidence>
<dbReference type="HAMAP" id="MF_01804">
    <property type="entry name" value="ScpB"/>
    <property type="match status" value="1"/>
</dbReference>
<keyword evidence="7" id="KW-1185">Reference proteome</keyword>